<dbReference type="Proteomes" id="UP001054945">
    <property type="component" value="Unassembled WGS sequence"/>
</dbReference>
<keyword evidence="2" id="KW-1185">Reference proteome</keyword>
<gene>
    <name evidence="1" type="ORF">CEXT_109301</name>
</gene>
<organism evidence="1 2">
    <name type="scientific">Caerostris extrusa</name>
    <name type="common">Bark spider</name>
    <name type="synonym">Caerostris bankana</name>
    <dbReference type="NCBI Taxonomy" id="172846"/>
    <lineage>
        <taxon>Eukaryota</taxon>
        <taxon>Metazoa</taxon>
        <taxon>Ecdysozoa</taxon>
        <taxon>Arthropoda</taxon>
        <taxon>Chelicerata</taxon>
        <taxon>Arachnida</taxon>
        <taxon>Araneae</taxon>
        <taxon>Araneomorphae</taxon>
        <taxon>Entelegynae</taxon>
        <taxon>Araneoidea</taxon>
        <taxon>Araneidae</taxon>
        <taxon>Caerostris</taxon>
    </lineage>
</organism>
<accession>A0AAV4UH97</accession>
<dbReference type="AlphaFoldDB" id="A0AAV4UH97"/>
<comment type="caution">
    <text evidence="1">The sequence shown here is derived from an EMBL/GenBank/DDBJ whole genome shotgun (WGS) entry which is preliminary data.</text>
</comment>
<evidence type="ECO:0000313" key="2">
    <source>
        <dbReference type="Proteomes" id="UP001054945"/>
    </source>
</evidence>
<evidence type="ECO:0000313" key="1">
    <source>
        <dbReference type="EMBL" id="GIY57096.1"/>
    </source>
</evidence>
<name>A0AAV4UH97_CAEEX</name>
<sequence length="102" mass="11284">MKPNVLGDDRDFALFHTACNVESRDSADTEQPSLPEKKIIWGSGRRLFTRDAGIKAINAAADGPLAIVLIAADTADSEIIFYLLYFRTTFSTYYTGDLGFFP</sequence>
<reference evidence="1 2" key="1">
    <citation type="submission" date="2021-06" db="EMBL/GenBank/DDBJ databases">
        <title>Caerostris extrusa draft genome.</title>
        <authorList>
            <person name="Kono N."/>
            <person name="Arakawa K."/>
        </authorList>
    </citation>
    <scope>NUCLEOTIDE SEQUENCE [LARGE SCALE GENOMIC DNA]</scope>
</reference>
<protein>
    <submittedName>
        <fullName evidence="1">Uncharacterized protein</fullName>
    </submittedName>
</protein>
<proteinExistence type="predicted"/>
<dbReference type="EMBL" id="BPLR01012858">
    <property type="protein sequence ID" value="GIY57096.1"/>
    <property type="molecule type" value="Genomic_DNA"/>
</dbReference>